<sequence>MNLPNKLTILRVILIPVFIIFLTKEYYYISGILFVTASITDALDGYLARKYNLITDFGKIIDPLADKLLITSALICLVQLGSIAGWLAIVILAREFVITSLRSVAAREGIIIVAERSGKIKTVLQMLALSVIMLRNWPFSIFTDLPIGDYLLWLAVGMTLYSGIDYIIKNKTLLLPKNSSMKNSPIFSTIAKGKLNIGRLLIYNYCIKKR</sequence>
<evidence type="ECO:0000256" key="10">
    <source>
        <dbReference type="ARBA" id="ARBA00022989"/>
    </source>
</evidence>
<dbReference type="InterPro" id="IPR043130">
    <property type="entry name" value="CDP-OH_PTrfase_TM_dom"/>
</dbReference>
<dbReference type="RefSeq" id="WP_420795982.1">
    <property type="nucleotide sequence ID" value="NZ_AWQQ01000047.1"/>
</dbReference>
<evidence type="ECO:0000256" key="12">
    <source>
        <dbReference type="ARBA" id="ARBA00023136"/>
    </source>
</evidence>
<name>A0A2C6MGJ5_9FIRM</name>
<dbReference type="AlphaFoldDB" id="A0A2C6MGJ5"/>
<gene>
    <name evidence="19" type="ORF">P378_08920</name>
</gene>
<dbReference type="Pfam" id="PF01066">
    <property type="entry name" value="CDP-OH_P_transf"/>
    <property type="match status" value="1"/>
</dbReference>
<evidence type="ECO:0000256" key="9">
    <source>
        <dbReference type="ARBA" id="ARBA00022692"/>
    </source>
</evidence>
<evidence type="ECO:0000256" key="11">
    <source>
        <dbReference type="ARBA" id="ARBA00023098"/>
    </source>
</evidence>
<evidence type="ECO:0000256" key="16">
    <source>
        <dbReference type="NCBIfam" id="TIGR00560"/>
    </source>
</evidence>
<evidence type="ECO:0000256" key="5">
    <source>
        <dbReference type="ARBA" id="ARBA00013170"/>
    </source>
</evidence>
<keyword evidence="14" id="KW-1208">Phospholipid metabolism</keyword>
<comment type="pathway">
    <text evidence="3">Phospholipid metabolism; phosphatidylglycerol biosynthesis; phosphatidylglycerol from CDP-diacylglycerol: step 1/2.</text>
</comment>
<evidence type="ECO:0000313" key="20">
    <source>
        <dbReference type="Proteomes" id="UP000222564"/>
    </source>
</evidence>
<keyword evidence="8 17" id="KW-0808">Transferase</keyword>
<keyword evidence="12 18" id="KW-0472">Membrane</keyword>
<dbReference type="Proteomes" id="UP000222564">
    <property type="component" value="Unassembled WGS sequence"/>
</dbReference>
<keyword evidence="7" id="KW-0444">Lipid biosynthesis</keyword>
<evidence type="ECO:0000256" key="17">
    <source>
        <dbReference type="RuleBase" id="RU003750"/>
    </source>
</evidence>
<evidence type="ECO:0000256" key="2">
    <source>
        <dbReference type="ARBA" id="ARBA00004141"/>
    </source>
</evidence>
<dbReference type="PANTHER" id="PTHR14269">
    <property type="entry name" value="CDP-DIACYLGLYCEROL--GLYCEROL-3-PHOSPHATE 3-PHOSPHATIDYLTRANSFERASE-RELATED"/>
    <property type="match status" value="1"/>
</dbReference>
<comment type="caution">
    <text evidence="19">The sequence shown here is derived from an EMBL/GenBank/DDBJ whole genome shotgun (WGS) entry which is preliminary data.</text>
</comment>
<dbReference type="InterPro" id="IPR050324">
    <property type="entry name" value="CDP-alcohol_PTase-I"/>
</dbReference>
<evidence type="ECO:0000256" key="15">
    <source>
        <dbReference type="ARBA" id="ARBA00048586"/>
    </source>
</evidence>
<dbReference type="GO" id="GO:0008444">
    <property type="term" value="F:CDP-diacylglycerol-glycerol-3-phosphate 3-phosphatidyltransferase activity"/>
    <property type="evidence" value="ECO:0007669"/>
    <property type="project" value="UniProtKB-UniRule"/>
</dbReference>
<feature type="transmembrane region" description="Helical" evidence="18">
    <location>
        <begin position="68"/>
        <end position="93"/>
    </location>
</feature>
<dbReference type="UniPathway" id="UPA00084">
    <property type="reaction ID" value="UER00503"/>
</dbReference>
<evidence type="ECO:0000256" key="13">
    <source>
        <dbReference type="ARBA" id="ARBA00023209"/>
    </source>
</evidence>
<dbReference type="GO" id="GO:0006655">
    <property type="term" value="P:phosphatidylglycerol biosynthetic process"/>
    <property type="evidence" value="ECO:0007669"/>
    <property type="project" value="UniProtKB-UniPathway"/>
</dbReference>
<keyword evidence="11" id="KW-0443">Lipid metabolism</keyword>
<dbReference type="InterPro" id="IPR004570">
    <property type="entry name" value="Phosphatidylglycerol_P_synth"/>
</dbReference>
<comment type="similarity">
    <text evidence="4 17">Belongs to the CDP-alcohol phosphatidyltransferase class-I family.</text>
</comment>
<dbReference type="EMBL" id="AWQQ01000047">
    <property type="protein sequence ID" value="PHJ38583.1"/>
    <property type="molecule type" value="Genomic_DNA"/>
</dbReference>
<proteinExistence type="inferred from homology"/>
<evidence type="ECO:0000313" key="19">
    <source>
        <dbReference type="EMBL" id="PHJ38583.1"/>
    </source>
</evidence>
<feature type="transmembrane region" description="Helical" evidence="18">
    <location>
        <begin position="7"/>
        <end position="23"/>
    </location>
</feature>
<evidence type="ECO:0000256" key="4">
    <source>
        <dbReference type="ARBA" id="ARBA00010441"/>
    </source>
</evidence>
<comment type="catalytic activity">
    <reaction evidence="15">
        <text>a CDP-1,2-diacyl-sn-glycerol + sn-glycerol 3-phosphate = a 1,2-diacyl-sn-glycero-3-phospho-(1'-sn-glycero-3'-phosphate) + CMP + H(+)</text>
        <dbReference type="Rhea" id="RHEA:12593"/>
        <dbReference type="ChEBI" id="CHEBI:15378"/>
        <dbReference type="ChEBI" id="CHEBI:57597"/>
        <dbReference type="ChEBI" id="CHEBI:58332"/>
        <dbReference type="ChEBI" id="CHEBI:60110"/>
        <dbReference type="ChEBI" id="CHEBI:60377"/>
        <dbReference type="EC" id="2.7.8.5"/>
    </reaction>
</comment>
<comment type="function">
    <text evidence="1">This protein catalyzes the committed step to the synthesis of the acidic phospholipids.</text>
</comment>
<evidence type="ECO:0000256" key="1">
    <source>
        <dbReference type="ARBA" id="ARBA00003973"/>
    </source>
</evidence>
<dbReference type="NCBIfam" id="TIGR00560">
    <property type="entry name" value="pgsA"/>
    <property type="match status" value="1"/>
</dbReference>
<evidence type="ECO:0000256" key="7">
    <source>
        <dbReference type="ARBA" id="ARBA00022516"/>
    </source>
</evidence>
<keyword evidence="10 18" id="KW-1133">Transmembrane helix</keyword>
<evidence type="ECO:0000256" key="14">
    <source>
        <dbReference type="ARBA" id="ARBA00023264"/>
    </source>
</evidence>
<dbReference type="InterPro" id="IPR048254">
    <property type="entry name" value="CDP_ALCOHOL_P_TRANSF_CS"/>
</dbReference>
<organism evidence="19 20">
    <name type="scientific">Desulforamulus profundi</name>
    <dbReference type="NCBI Taxonomy" id="1383067"/>
    <lineage>
        <taxon>Bacteria</taxon>
        <taxon>Bacillati</taxon>
        <taxon>Bacillota</taxon>
        <taxon>Clostridia</taxon>
        <taxon>Eubacteriales</taxon>
        <taxon>Peptococcaceae</taxon>
        <taxon>Desulforamulus</taxon>
    </lineage>
</organism>
<evidence type="ECO:0000256" key="3">
    <source>
        <dbReference type="ARBA" id="ARBA00005042"/>
    </source>
</evidence>
<dbReference type="Gene3D" id="1.20.120.1760">
    <property type="match status" value="1"/>
</dbReference>
<dbReference type="EC" id="2.7.8.5" evidence="5 16"/>
<evidence type="ECO:0000256" key="18">
    <source>
        <dbReference type="SAM" id="Phobius"/>
    </source>
</evidence>
<dbReference type="GO" id="GO:0016020">
    <property type="term" value="C:membrane"/>
    <property type="evidence" value="ECO:0007669"/>
    <property type="project" value="UniProtKB-SubCell"/>
</dbReference>
<keyword evidence="13" id="KW-0594">Phospholipid biosynthesis</keyword>
<dbReference type="PANTHER" id="PTHR14269:SF62">
    <property type="entry name" value="CDP-DIACYLGLYCEROL--GLYCEROL-3-PHOSPHATE 3-PHOSPHATIDYLTRANSFERASE 1, CHLOROPLASTIC"/>
    <property type="match status" value="1"/>
</dbReference>
<evidence type="ECO:0000256" key="8">
    <source>
        <dbReference type="ARBA" id="ARBA00022679"/>
    </source>
</evidence>
<protein>
    <recommendedName>
        <fullName evidence="6 16">CDP-diacylglycerol--glycerol-3-phosphate 3-phosphatidyltransferase</fullName>
        <ecNumber evidence="5 16">2.7.8.5</ecNumber>
    </recommendedName>
</protein>
<dbReference type="PIRSF" id="PIRSF000847">
    <property type="entry name" value="Phos_ph_gly_syn"/>
    <property type="match status" value="1"/>
</dbReference>
<dbReference type="InterPro" id="IPR000462">
    <property type="entry name" value="CDP-OH_P_trans"/>
</dbReference>
<comment type="subcellular location">
    <subcellularLocation>
        <location evidence="2">Membrane</location>
        <topology evidence="2">Multi-pass membrane protein</topology>
    </subcellularLocation>
</comment>
<keyword evidence="9 18" id="KW-0812">Transmembrane</keyword>
<keyword evidence="20" id="KW-1185">Reference proteome</keyword>
<reference evidence="19 20" key="1">
    <citation type="submission" date="2013-09" db="EMBL/GenBank/DDBJ databases">
        <title>Biodegradation of hydrocarbons in the deep terrestrial subsurface : characterization of a microbial consortium composed of two Desulfotomaculum species originating from a deep geological formation.</title>
        <authorList>
            <person name="Aullo T."/>
            <person name="Berlendis S."/>
            <person name="Lascourreges J.-F."/>
            <person name="Dessort D."/>
            <person name="Saint-Laurent S."/>
            <person name="Schraauwers B."/>
            <person name="Mas J."/>
            <person name="Magot M."/>
            <person name="Ranchou-Peyruse A."/>
        </authorList>
    </citation>
    <scope>NUCLEOTIDE SEQUENCE [LARGE SCALE GENOMIC DNA]</scope>
    <source>
        <strain evidence="19 20">Bs107</strain>
    </source>
</reference>
<dbReference type="PROSITE" id="PS00379">
    <property type="entry name" value="CDP_ALCOHOL_P_TRANSF"/>
    <property type="match status" value="1"/>
</dbReference>
<evidence type="ECO:0000256" key="6">
    <source>
        <dbReference type="ARBA" id="ARBA00014944"/>
    </source>
</evidence>
<accession>A0A2C6MGJ5</accession>